<dbReference type="EMBL" id="CANTUO010000005">
    <property type="protein sequence ID" value="CAI5759830.1"/>
    <property type="molecule type" value="Genomic_DNA"/>
</dbReference>
<feature type="chain" id="PRO_5040765532" evidence="1">
    <location>
        <begin position="18"/>
        <end position="91"/>
    </location>
</feature>
<evidence type="ECO:0000256" key="1">
    <source>
        <dbReference type="SAM" id="SignalP"/>
    </source>
</evidence>
<feature type="signal peptide" evidence="1">
    <location>
        <begin position="1"/>
        <end position="17"/>
    </location>
</feature>
<organism evidence="2 3">
    <name type="scientific">Candida verbasci</name>
    <dbReference type="NCBI Taxonomy" id="1227364"/>
    <lineage>
        <taxon>Eukaryota</taxon>
        <taxon>Fungi</taxon>
        <taxon>Dikarya</taxon>
        <taxon>Ascomycota</taxon>
        <taxon>Saccharomycotina</taxon>
        <taxon>Pichiomycetes</taxon>
        <taxon>Debaryomycetaceae</taxon>
        <taxon>Candida/Lodderomyces clade</taxon>
        <taxon>Candida</taxon>
    </lineage>
</organism>
<dbReference type="OrthoDB" id="4093454at2759"/>
<reference evidence="2" key="1">
    <citation type="submission" date="2022-12" db="EMBL/GenBank/DDBJ databases">
        <authorList>
            <person name="Brejova B."/>
        </authorList>
    </citation>
    <scope>NUCLEOTIDE SEQUENCE</scope>
</reference>
<proteinExistence type="predicted"/>
<comment type="caution">
    <text evidence="2">The sequence shown here is derived from an EMBL/GenBank/DDBJ whole genome shotgun (WGS) entry which is preliminary data.</text>
</comment>
<dbReference type="AlphaFoldDB" id="A0A9W4XMY1"/>
<accession>A0A9W4XMY1</accession>
<protein>
    <submittedName>
        <fullName evidence="2">Uncharacterized protein</fullName>
    </submittedName>
</protein>
<name>A0A9W4XMY1_9ASCO</name>
<sequence length="91" mass="8975">MQFSIIALFATAVFVDAAITTVKSEVVATITSCGPEVTNCPAASSAPVIVESSSIAPNATAPIANVSTYEGAANKQFAAGAFALAAGALLL</sequence>
<gene>
    <name evidence="2" type="ORF">CANVERA_P4342</name>
</gene>
<dbReference type="Proteomes" id="UP001152885">
    <property type="component" value="Unassembled WGS sequence"/>
</dbReference>
<keyword evidence="1" id="KW-0732">Signal</keyword>
<evidence type="ECO:0000313" key="2">
    <source>
        <dbReference type="EMBL" id="CAI5759830.1"/>
    </source>
</evidence>
<keyword evidence="3" id="KW-1185">Reference proteome</keyword>
<evidence type="ECO:0000313" key="3">
    <source>
        <dbReference type="Proteomes" id="UP001152885"/>
    </source>
</evidence>